<sequence length="51" mass="5586">MKGSTDLLLFIPCSLDFTGNVQIRGTGVNADRRLQGVLAGHAFPDTRELRQ</sequence>
<name>A0A5N4C0N5_CAMDR</name>
<accession>A0A5N4C0N5</accession>
<evidence type="ECO:0000313" key="1">
    <source>
        <dbReference type="EMBL" id="KAB1252244.1"/>
    </source>
</evidence>
<proteinExistence type="predicted"/>
<comment type="caution">
    <text evidence="1">The sequence shown here is derived from an EMBL/GenBank/DDBJ whole genome shotgun (WGS) entry which is preliminary data.</text>
</comment>
<organism evidence="1 2">
    <name type="scientific">Camelus dromedarius</name>
    <name type="common">Dromedary</name>
    <name type="synonym">Arabian camel</name>
    <dbReference type="NCBI Taxonomy" id="9838"/>
    <lineage>
        <taxon>Eukaryota</taxon>
        <taxon>Metazoa</taxon>
        <taxon>Chordata</taxon>
        <taxon>Craniata</taxon>
        <taxon>Vertebrata</taxon>
        <taxon>Euteleostomi</taxon>
        <taxon>Mammalia</taxon>
        <taxon>Eutheria</taxon>
        <taxon>Laurasiatheria</taxon>
        <taxon>Artiodactyla</taxon>
        <taxon>Tylopoda</taxon>
        <taxon>Camelidae</taxon>
        <taxon>Camelus</taxon>
    </lineage>
</organism>
<reference evidence="1 2" key="1">
    <citation type="journal article" date="2019" name="Mol. Ecol. Resour.">
        <title>Improving Illumina assemblies with Hi-C and long reads: an example with the North African dromedary.</title>
        <authorList>
            <person name="Elbers J.P."/>
            <person name="Rogers M.F."/>
            <person name="Perelman P.L."/>
            <person name="Proskuryakova A.A."/>
            <person name="Serdyukova N.A."/>
            <person name="Johnson W.E."/>
            <person name="Horin P."/>
            <person name="Corander J."/>
            <person name="Murphy D."/>
            <person name="Burger P.A."/>
        </authorList>
    </citation>
    <scope>NUCLEOTIDE SEQUENCE [LARGE SCALE GENOMIC DNA]</scope>
    <source>
        <strain evidence="1">Drom800</strain>
        <tissue evidence="1">Blood</tissue>
    </source>
</reference>
<dbReference type="AlphaFoldDB" id="A0A5N4C0N5"/>
<protein>
    <submittedName>
        <fullName evidence="1">Uncharacterized protein</fullName>
    </submittedName>
</protein>
<evidence type="ECO:0000313" key="2">
    <source>
        <dbReference type="Proteomes" id="UP000299084"/>
    </source>
</evidence>
<gene>
    <name evidence="1" type="ORF">Cadr_000030123</name>
</gene>
<dbReference type="EMBL" id="JWIN03000051">
    <property type="protein sequence ID" value="KAB1252244.1"/>
    <property type="molecule type" value="Genomic_DNA"/>
</dbReference>
<dbReference type="Proteomes" id="UP000299084">
    <property type="component" value="Unassembled WGS sequence"/>
</dbReference>
<keyword evidence="2" id="KW-1185">Reference proteome</keyword>